<dbReference type="PANTHER" id="PTHR10746">
    <property type="entry name" value="50S RIBOSOMAL PROTEIN L4"/>
    <property type="match status" value="1"/>
</dbReference>
<evidence type="ECO:0000256" key="5">
    <source>
        <dbReference type="SAM" id="MobiDB-lite"/>
    </source>
</evidence>
<evidence type="ECO:0000256" key="1">
    <source>
        <dbReference type="ARBA" id="ARBA00010528"/>
    </source>
</evidence>
<evidence type="ECO:0000313" key="8">
    <source>
        <dbReference type="Proteomes" id="UP000747399"/>
    </source>
</evidence>
<dbReference type="InterPro" id="IPR002136">
    <property type="entry name" value="Ribosomal_uL4"/>
</dbReference>
<comment type="similarity">
    <text evidence="1">Belongs to the universal ribosomal protein uL4 family.</text>
</comment>
<sequence>MLFAGALRFIAGALAAWRPDRVASGVSERKLVDSLSHLIYGMTSGTSVPSPLSLQSRRLSALLGTATFSSVADKAALMPVLHESDDEALSPHPPTTGINPLTIRYPFPVQYYKDSEAVVLSLDEQPLGLVHLPGAAFNVPVRLDILHRVVRYWRAKWQQGTHKAKRRGEVRGGGRKPWPQKKTGRARQGSIRSPLWKGGGVSHAPLPRTHAHKLPRAVRLLGMRCALSAKIREGRFFVVDDFLHIRTSTASPGASGAASTAALCDKVRMRDYSDLKQRLTRLTAGSFGTTWLLVDSGEAGCDGGMRLRRWLKGRVLMEVISPEQLTVYNVLKYHRLVVTQAALRSIVEALIKPHRVRKSVKHAWWVQRKAQFEASVLELTKAAGDA</sequence>
<evidence type="ECO:0000256" key="2">
    <source>
        <dbReference type="ARBA" id="ARBA00022980"/>
    </source>
</evidence>
<reference evidence="7" key="1">
    <citation type="journal article" date="2021" name="Proc. Natl. Acad. Sci. U.S.A.">
        <title>Three genomes in the algal genus Volvox reveal the fate of a haploid sex-determining region after a transition to homothallism.</title>
        <authorList>
            <person name="Yamamoto K."/>
            <person name="Hamaji T."/>
            <person name="Kawai-Toyooka H."/>
            <person name="Matsuzaki R."/>
            <person name="Takahashi F."/>
            <person name="Nishimura Y."/>
            <person name="Kawachi M."/>
            <person name="Noguchi H."/>
            <person name="Minakuchi Y."/>
            <person name="Umen J.G."/>
            <person name="Toyoda A."/>
            <person name="Nozaki H."/>
        </authorList>
    </citation>
    <scope>NUCLEOTIDE SEQUENCE</scope>
    <source>
        <strain evidence="7">NIES-3780</strain>
    </source>
</reference>
<dbReference type="Gene3D" id="3.40.1370.10">
    <property type="match status" value="1"/>
</dbReference>
<dbReference type="SUPFAM" id="SSF52166">
    <property type="entry name" value="Ribosomal protein L4"/>
    <property type="match status" value="1"/>
</dbReference>
<accession>A0A8J4ASD0</accession>
<dbReference type="NCBIfam" id="TIGR03953">
    <property type="entry name" value="rplD_bact"/>
    <property type="match status" value="1"/>
</dbReference>
<dbReference type="InterPro" id="IPR023574">
    <property type="entry name" value="Ribosomal_uL4_dom_sf"/>
</dbReference>
<protein>
    <recommendedName>
        <fullName evidence="4">Large ribosomal subunit protein uL4m</fullName>
    </recommendedName>
</protein>
<feature type="region of interest" description="Disordered" evidence="5">
    <location>
        <begin position="163"/>
        <end position="194"/>
    </location>
</feature>
<dbReference type="Pfam" id="PF00573">
    <property type="entry name" value="Ribosomal_L4"/>
    <property type="match status" value="1"/>
</dbReference>
<dbReference type="Proteomes" id="UP000747399">
    <property type="component" value="Unassembled WGS sequence"/>
</dbReference>
<name>A0A8J4ASD0_9CHLO</name>
<keyword evidence="3" id="KW-0687">Ribonucleoprotein</keyword>
<evidence type="ECO:0000313" key="7">
    <source>
        <dbReference type="EMBL" id="GIL46674.1"/>
    </source>
</evidence>
<dbReference type="EMBL" id="BNCO01000004">
    <property type="protein sequence ID" value="GIL46674.1"/>
    <property type="molecule type" value="Genomic_DNA"/>
</dbReference>
<dbReference type="GO" id="GO:0005840">
    <property type="term" value="C:ribosome"/>
    <property type="evidence" value="ECO:0007669"/>
    <property type="project" value="UniProtKB-KW"/>
</dbReference>
<organism evidence="7 8">
    <name type="scientific">Volvox africanus</name>
    <dbReference type="NCBI Taxonomy" id="51714"/>
    <lineage>
        <taxon>Eukaryota</taxon>
        <taxon>Viridiplantae</taxon>
        <taxon>Chlorophyta</taxon>
        <taxon>core chlorophytes</taxon>
        <taxon>Chlorophyceae</taxon>
        <taxon>CS clade</taxon>
        <taxon>Chlamydomonadales</taxon>
        <taxon>Volvocaceae</taxon>
        <taxon>Volvox</taxon>
    </lineage>
</organism>
<proteinExistence type="inferred from homology"/>
<dbReference type="PANTHER" id="PTHR10746:SF6">
    <property type="entry name" value="LARGE RIBOSOMAL SUBUNIT PROTEIN UL4M"/>
    <property type="match status" value="1"/>
</dbReference>
<feature type="signal peptide" evidence="6">
    <location>
        <begin position="1"/>
        <end position="15"/>
    </location>
</feature>
<dbReference type="GO" id="GO:0003735">
    <property type="term" value="F:structural constituent of ribosome"/>
    <property type="evidence" value="ECO:0007669"/>
    <property type="project" value="InterPro"/>
</dbReference>
<evidence type="ECO:0000256" key="6">
    <source>
        <dbReference type="SAM" id="SignalP"/>
    </source>
</evidence>
<evidence type="ECO:0000256" key="3">
    <source>
        <dbReference type="ARBA" id="ARBA00023274"/>
    </source>
</evidence>
<gene>
    <name evidence="7" type="ORF">Vafri_3607</name>
</gene>
<keyword evidence="6" id="KW-0732">Signal</keyword>
<dbReference type="GO" id="GO:1990904">
    <property type="term" value="C:ribonucleoprotein complex"/>
    <property type="evidence" value="ECO:0007669"/>
    <property type="project" value="UniProtKB-KW"/>
</dbReference>
<keyword evidence="2" id="KW-0689">Ribosomal protein</keyword>
<keyword evidence="8" id="KW-1185">Reference proteome</keyword>
<dbReference type="HAMAP" id="MF_01328_B">
    <property type="entry name" value="Ribosomal_uL4_B"/>
    <property type="match status" value="1"/>
</dbReference>
<dbReference type="AlphaFoldDB" id="A0A8J4ASD0"/>
<evidence type="ECO:0000256" key="4">
    <source>
        <dbReference type="ARBA" id="ARBA00040565"/>
    </source>
</evidence>
<feature type="chain" id="PRO_5035147661" description="Large ribosomal subunit protein uL4m" evidence="6">
    <location>
        <begin position="16"/>
        <end position="386"/>
    </location>
</feature>
<dbReference type="GO" id="GO:0006412">
    <property type="term" value="P:translation"/>
    <property type="evidence" value="ECO:0007669"/>
    <property type="project" value="InterPro"/>
</dbReference>
<comment type="caution">
    <text evidence="7">The sequence shown here is derived from an EMBL/GenBank/DDBJ whole genome shotgun (WGS) entry which is preliminary data.</text>
</comment>
<dbReference type="InterPro" id="IPR013005">
    <property type="entry name" value="Ribosomal_uL4-like"/>
</dbReference>